<evidence type="ECO:0000256" key="1">
    <source>
        <dbReference type="SAM" id="MobiDB-lite"/>
    </source>
</evidence>
<keyword evidence="3" id="KW-1185">Reference proteome</keyword>
<dbReference type="EMBL" id="JACHNZ010000002">
    <property type="protein sequence ID" value="MBB4630710.1"/>
    <property type="molecule type" value="Genomic_DNA"/>
</dbReference>
<feature type="compositionally biased region" description="Basic and acidic residues" evidence="1">
    <location>
        <begin position="41"/>
        <end position="50"/>
    </location>
</feature>
<protein>
    <submittedName>
        <fullName evidence="2">Uncharacterized protein</fullName>
    </submittedName>
</protein>
<accession>A0A7W7F4U3</accession>
<dbReference type="Proteomes" id="UP000566324">
    <property type="component" value="Unassembled WGS sequence"/>
</dbReference>
<evidence type="ECO:0000313" key="3">
    <source>
        <dbReference type="Proteomes" id="UP000566324"/>
    </source>
</evidence>
<reference evidence="2 3" key="1">
    <citation type="submission" date="2020-08" db="EMBL/GenBank/DDBJ databases">
        <title>Genomic Encyclopedia of Type Strains, Phase IV (KMG-IV): sequencing the most valuable type-strain genomes for metagenomic binning, comparative biology and taxonomic classification.</title>
        <authorList>
            <person name="Goeker M."/>
        </authorList>
    </citation>
    <scope>NUCLEOTIDE SEQUENCE [LARGE SCALE GENOMIC DNA]</scope>
    <source>
        <strain evidence="2 3">DSM 17328</strain>
    </source>
</reference>
<gene>
    <name evidence="2" type="ORF">GGQ98_000313</name>
</gene>
<dbReference type="AlphaFoldDB" id="A0A7W7F4U3"/>
<comment type="caution">
    <text evidence="2">The sequence shown here is derived from an EMBL/GenBank/DDBJ whole genome shotgun (WGS) entry which is preliminary data.</text>
</comment>
<proteinExistence type="predicted"/>
<evidence type="ECO:0000313" key="2">
    <source>
        <dbReference type="EMBL" id="MBB4630710.1"/>
    </source>
</evidence>
<organism evidence="2 3">
    <name type="scientific">Sphingosinicella soli</name>
    <dbReference type="NCBI Taxonomy" id="333708"/>
    <lineage>
        <taxon>Bacteria</taxon>
        <taxon>Pseudomonadati</taxon>
        <taxon>Pseudomonadota</taxon>
        <taxon>Alphaproteobacteria</taxon>
        <taxon>Sphingomonadales</taxon>
        <taxon>Sphingosinicellaceae</taxon>
        <taxon>Sphingosinicella</taxon>
    </lineage>
</organism>
<feature type="region of interest" description="Disordered" evidence="1">
    <location>
        <begin position="33"/>
        <end position="54"/>
    </location>
</feature>
<name>A0A7W7F4U3_9SPHN</name>
<sequence>MHGRRQFNRDLHRLVVFERPELELRHRSASVGFEHQIPGDNHAHGKARPDRQRRRDVKLTAHDLLTGIVDSVLTTVADCLDQAVIIVGGKLGADAQQRGKPRRLGQFPPMIVDAVLKAGIALGIGTGLTLENDRASVREDQAVPCASSR</sequence>